<protein>
    <recommendedName>
        <fullName evidence="3">N-acetyltransferase</fullName>
    </recommendedName>
</protein>
<gene>
    <name evidence="1" type="ORF">SAMN02745148_01678</name>
</gene>
<dbReference type="OrthoDB" id="9773249at2"/>
<dbReference type="AlphaFoldDB" id="A0A1M4YDZ7"/>
<proteinExistence type="predicted"/>
<organism evidence="1 2">
    <name type="scientific">Modicisalibacter ilicicola DSM 19980</name>
    <dbReference type="NCBI Taxonomy" id="1121942"/>
    <lineage>
        <taxon>Bacteria</taxon>
        <taxon>Pseudomonadati</taxon>
        <taxon>Pseudomonadota</taxon>
        <taxon>Gammaproteobacteria</taxon>
        <taxon>Oceanospirillales</taxon>
        <taxon>Halomonadaceae</taxon>
        <taxon>Modicisalibacter</taxon>
    </lineage>
</organism>
<evidence type="ECO:0008006" key="3">
    <source>
        <dbReference type="Google" id="ProtNLM"/>
    </source>
</evidence>
<name>A0A1M4YDZ7_9GAMM</name>
<keyword evidence="2" id="KW-1185">Reference proteome</keyword>
<dbReference type="InterPro" id="IPR016181">
    <property type="entry name" value="Acyl_CoA_acyltransferase"/>
</dbReference>
<dbReference type="STRING" id="1121942.SAMN02745148_01678"/>
<dbReference type="Gene3D" id="3.40.630.30">
    <property type="match status" value="1"/>
</dbReference>
<dbReference type="Proteomes" id="UP000184346">
    <property type="component" value="Unassembled WGS sequence"/>
</dbReference>
<dbReference type="SUPFAM" id="SSF55729">
    <property type="entry name" value="Acyl-CoA N-acyltransferases (Nat)"/>
    <property type="match status" value="1"/>
</dbReference>
<sequence>MSMYFQPFAEINFSDPFFDSLKQDYSEFSDWFARKAAQGHSAYVFYNDSGMIDGFLYLKREDEAVDDINPALPASPRLKVGTFKINAHGTRLGERFVKKIFDHAVENGLAEIYVTVFEKHDGLINLLQRYGFDDYGEKPSHNGVERVFLKRTSLEHPTPLQNYPMLDMRHGRCFLLAIHPEYHTRMLPDSILNNESFDVVKDISHSNSIHKVYLAAMRDITQFRPGDVLLMYRTSDQRGPARYRSVVTSAGVVEEIKNIHEFSGYDEFRRYCNPYSVFDEDELKNLYATKRYPFIVRFSYNVAMKRRITRGSLIDNHQIPENIYWGVVSLDAEVARSILLEGGVNESLIVN</sequence>
<reference evidence="1 2" key="1">
    <citation type="submission" date="2016-11" db="EMBL/GenBank/DDBJ databases">
        <authorList>
            <person name="Jaros S."/>
            <person name="Januszkiewicz K."/>
            <person name="Wedrychowicz H."/>
        </authorList>
    </citation>
    <scope>NUCLEOTIDE SEQUENCE [LARGE SCALE GENOMIC DNA]</scope>
    <source>
        <strain evidence="1 2">DSM 19980</strain>
    </source>
</reference>
<evidence type="ECO:0000313" key="2">
    <source>
        <dbReference type="Proteomes" id="UP000184346"/>
    </source>
</evidence>
<accession>A0A1M4YDZ7</accession>
<dbReference type="EMBL" id="FQUJ01000006">
    <property type="protein sequence ID" value="SHF03858.1"/>
    <property type="molecule type" value="Genomic_DNA"/>
</dbReference>
<dbReference type="RefSeq" id="WP_072821683.1">
    <property type="nucleotide sequence ID" value="NZ_FQUJ01000006.1"/>
</dbReference>
<evidence type="ECO:0000313" key="1">
    <source>
        <dbReference type="EMBL" id="SHF03858.1"/>
    </source>
</evidence>